<dbReference type="PANTHER" id="PTHR23501:SF187">
    <property type="entry name" value="MAJOR FACILITATOR SUPERFAMILY (MFS) PROFILE DOMAIN-CONTAINING PROTEIN"/>
    <property type="match status" value="1"/>
</dbReference>
<evidence type="ECO:0000256" key="4">
    <source>
        <dbReference type="ARBA" id="ARBA00022692"/>
    </source>
</evidence>
<evidence type="ECO:0000256" key="9">
    <source>
        <dbReference type="SAM" id="SignalP"/>
    </source>
</evidence>
<organism evidence="11 12">
    <name type="scientific">Endocarpon pusillum (strain Z07020 / HMAS-L-300199)</name>
    <name type="common">Lichen-forming fungus</name>
    <dbReference type="NCBI Taxonomy" id="1263415"/>
    <lineage>
        <taxon>Eukaryota</taxon>
        <taxon>Fungi</taxon>
        <taxon>Dikarya</taxon>
        <taxon>Ascomycota</taxon>
        <taxon>Pezizomycotina</taxon>
        <taxon>Eurotiomycetes</taxon>
        <taxon>Chaetothyriomycetidae</taxon>
        <taxon>Verrucariales</taxon>
        <taxon>Verrucariaceae</taxon>
        <taxon>Endocarpon</taxon>
    </lineage>
</organism>
<keyword evidence="3" id="KW-0813">Transport</keyword>
<dbReference type="InterPro" id="IPR020846">
    <property type="entry name" value="MFS_dom"/>
</dbReference>
<dbReference type="InterPro" id="IPR036259">
    <property type="entry name" value="MFS_trans_sf"/>
</dbReference>
<keyword evidence="4 8" id="KW-0812">Transmembrane</keyword>
<evidence type="ECO:0000256" key="2">
    <source>
        <dbReference type="ARBA" id="ARBA00008335"/>
    </source>
</evidence>
<keyword evidence="6 8" id="KW-0472">Membrane</keyword>
<keyword evidence="9" id="KW-0732">Signal</keyword>
<dbReference type="RefSeq" id="XP_007787097.1">
    <property type="nucleotide sequence ID" value="XM_007788907.1"/>
</dbReference>
<name>U1I103_ENDPU</name>
<evidence type="ECO:0000256" key="6">
    <source>
        <dbReference type="ARBA" id="ARBA00023136"/>
    </source>
</evidence>
<feature type="domain" description="Major facilitator superfamily (MFS) profile" evidence="10">
    <location>
        <begin position="1"/>
        <end position="236"/>
    </location>
</feature>
<dbReference type="AlphaFoldDB" id="U1I103"/>
<dbReference type="OMA" id="GANTEGM"/>
<dbReference type="eggNOG" id="KOG0254">
    <property type="taxonomic scope" value="Eukaryota"/>
</dbReference>
<accession>U1I103</accession>
<feature type="transmembrane region" description="Helical" evidence="8">
    <location>
        <begin position="59"/>
        <end position="77"/>
    </location>
</feature>
<dbReference type="PROSITE" id="PS50850">
    <property type="entry name" value="MFS"/>
    <property type="match status" value="1"/>
</dbReference>
<reference evidence="12" key="1">
    <citation type="journal article" date="2014" name="BMC Genomics">
        <title>Genome characteristics reveal the impact of lichenization on lichen-forming fungus Endocarpon pusillum Hedwig (Verrucariales, Ascomycota).</title>
        <authorList>
            <person name="Wang Y.-Y."/>
            <person name="Liu B."/>
            <person name="Zhang X.-Y."/>
            <person name="Zhou Q.-M."/>
            <person name="Zhang T."/>
            <person name="Li H."/>
            <person name="Yu Y.-F."/>
            <person name="Zhang X.-L."/>
            <person name="Hao X.-Y."/>
            <person name="Wang M."/>
            <person name="Wang L."/>
            <person name="Wei J.-C."/>
        </authorList>
    </citation>
    <scope>NUCLEOTIDE SEQUENCE [LARGE SCALE GENOMIC DNA]</scope>
    <source>
        <strain evidence="12">Z07020 / HMAS-L-300199</strain>
    </source>
</reference>
<dbReference type="GO" id="GO:0022857">
    <property type="term" value="F:transmembrane transporter activity"/>
    <property type="evidence" value="ECO:0007669"/>
    <property type="project" value="InterPro"/>
</dbReference>
<gene>
    <name evidence="11" type="ORF">EPUS_09165</name>
</gene>
<evidence type="ECO:0000256" key="1">
    <source>
        <dbReference type="ARBA" id="ARBA00004141"/>
    </source>
</evidence>
<evidence type="ECO:0000313" key="12">
    <source>
        <dbReference type="Proteomes" id="UP000019373"/>
    </source>
</evidence>
<dbReference type="InterPro" id="IPR011701">
    <property type="entry name" value="MFS"/>
</dbReference>
<evidence type="ECO:0000256" key="5">
    <source>
        <dbReference type="ARBA" id="ARBA00022989"/>
    </source>
</evidence>
<feature type="transmembrane region" description="Helical" evidence="8">
    <location>
        <begin position="196"/>
        <end position="217"/>
    </location>
</feature>
<dbReference type="EMBL" id="KE720804">
    <property type="protein sequence ID" value="ERF75569.1"/>
    <property type="molecule type" value="Genomic_DNA"/>
</dbReference>
<evidence type="ECO:0000256" key="8">
    <source>
        <dbReference type="SAM" id="Phobius"/>
    </source>
</evidence>
<proteinExistence type="inferred from homology"/>
<dbReference type="Gene3D" id="1.20.1720.10">
    <property type="entry name" value="Multidrug resistance protein D"/>
    <property type="match status" value="1"/>
</dbReference>
<keyword evidence="5 8" id="KW-1133">Transmembrane helix</keyword>
<sequence>MTLSAVAIFVLASGISGGANTEGMLISGRAIQGAEGGGLNVMIDLIICDLVPLRERLKFISIVSAMFAIGTSMGPFVGGSLVQYSSWRWVFYLNLPIGPVALVMLWAVLHVKYEKQSLKQNLRRFDVIGSFLSIPSTVAILFALTYGGAIYSWPSWGVIVPLILGRVGLVSYHIYEALSYPNEPLIPPRLFGTRTSAVPFFATFVHTLIFVWIIYYLPVYFNLFSNLRPPDRAFSY</sequence>
<dbReference type="Proteomes" id="UP000019373">
    <property type="component" value="Unassembled WGS sequence"/>
</dbReference>
<dbReference type="Pfam" id="PF07690">
    <property type="entry name" value="MFS_1"/>
    <property type="match status" value="1"/>
</dbReference>
<feature type="chain" id="PRO_5004612382" description="Major facilitator superfamily (MFS) profile domain-containing protein" evidence="9">
    <location>
        <begin position="22"/>
        <end position="236"/>
    </location>
</feature>
<dbReference type="OrthoDB" id="10021397at2759"/>
<feature type="signal peptide" evidence="9">
    <location>
        <begin position="1"/>
        <end position="21"/>
    </location>
</feature>
<keyword evidence="7" id="KW-0325">Glycoprotein</keyword>
<feature type="transmembrane region" description="Helical" evidence="8">
    <location>
        <begin position="130"/>
        <end position="150"/>
    </location>
</feature>
<comment type="similarity">
    <text evidence="2">Belongs to the major facilitator superfamily.</text>
</comment>
<dbReference type="HOGENOM" id="CLU_000960_10_0_1"/>
<evidence type="ECO:0000256" key="7">
    <source>
        <dbReference type="ARBA" id="ARBA00023180"/>
    </source>
</evidence>
<evidence type="ECO:0000313" key="11">
    <source>
        <dbReference type="EMBL" id="ERF75569.1"/>
    </source>
</evidence>
<comment type="subcellular location">
    <subcellularLocation>
        <location evidence="1">Membrane</location>
        <topology evidence="1">Multi-pass membrane protein</topology>
    </subcellularLocation>
</comment>
<dbReference type="PANTHER" id="PTHR23501">
    <property type="entry name" value="MAJOR FACILITATOR SUPERFAMILY"/>
    <property type="match status" value="1"/>
</dbReference>
<keyword evidence="12" id="KW-1185">Reference proteome</keyword>
<evidence type="ECO:0000259" key="10">
    <source>
        <dbReference type="PROSITE" id="PS50850"/>
    </source>
</evidence>
<dbReference type="GeneID" id="19243998"/>
<evidence type="ECO:0000256" key="3">
    <source>
        <dbReference type="ARBA" id="ARBA00022448"/>
    </source>
</evidence>
<dbReference type="GO" id="GO:0005886">
    <property type="term" value="C:plasma membrane"/>
    <property type="evidence" value="ECO:0007669"/>
    <property type="project" value="TreeGrafter"/>
</dbReference>
<feature type="transmembrane region" description="Helical" evidence="8">
    <location>
        <begin position="89"/>
        <end position="109"/>
    </location>
</feature>
<dbReference type="SUPFAM" id="SSF103473">
    <property type="entry name" value="MFS general substrate transporter"/>
    <property type="match status" value="1"/>
</dbReference>
<protein>
    <recommendedName>
        <fullName evidence="10">Major facilitator superfamily (MFS) profile domain-containing protein</fullName>
    </recommendedName>
</protein>